<dbReference type="AlphaFoldDB" id="A0ABD0K9K8"/>
<dbReference type="InterPro" id="IPR012444">
    <property type="entry name" value="DUF1647"/>
</dbReference>
<keyword evidence="2" id="KW-1185">Reference proteome</keyword>
<name>A0ABD0K9K8_9CAEN</name>
<dbReference type="Pfam" id="PF07801">
    <property type="entry name" value="DUF1647"/>
    <property type="match status" value="1"/>
</dbReference>
<accession>A0ABD0K9K8</accession>
<sequence>MIALKILKRCSSKDCQTSLLMSLVYQQKIARRKYQPTLSLPVRSISVRSCLPQASCPHFDPSPAVRLRQILATTNKTSFEPYARAMAASVEGLASSKYVFVSAVSSNHYNELQALVENVQKHVFPRLKNFTFVIFDIGLTPNEHQQMQQLCQCSIVHFPFARLPDFVKQLYCYTWKPPIIQALIVKSEFLIWMDASIRWSKDAPLRDLFSRAAQQGLQLGLNPLGSSIAIRTSNLTFTFYGDQPCQYDPHGEVTGGFGVYHNEPFVRVAILEPWVTCAFDRGCMCVPRFAEMLNCRLAPPRPYGLCHRFDQSSLGIIVSKLFKERTTSLLQLPGHRAVKVARRKFVKWLGT</sequence>
<dbReference type="EMBL" id="JACVVK020000222">
    <property type="protein sequence ID" value="KAK7483740.1"/>
    <property type="molecule type" value="Genomic_DNA"/>
</dbReference>
<dbReference type="PANTHER" id="PTHR31389">
    <property type="entry name" value="LD39211P"/>
    <property type="match status" value="1"/>
</dbReference>
<gene>
    <name evidence="1" type="ORF">BaRGS_00025061</name>
</gene>
<proteinExistence type="predicted"/>
<evidence type="ECO:0000313" key="2">
    <source>
        <dbReference type="Proteomes" id="UP001519460"/>
    </source>
</evidence>
<dbReference type="Proteomes" id="UP001519460">
    <property type="component" value="Unassembled WGS sequence"/>
</dbReference>
<dbReference type="PANTHER" id="PTHR31389:SF4">
    <property type="entry name" value="LD39211P"/>
    <property type="match status" value="1"/>
</dbReference>
<comment type="caution">
    <text evidence="1">The sequence shown here is derived from an EMBL/GenBank/DDBJ whole genome shotgun (WGS) entry which is preliminary data.</text>
</comment>
<reference evidence="1 2" key="1">
    <citation type="journal article" date="2023" name="Sci. Data">
        <title>Genome assembly of the Korean intertidal mud-creeper Batillaria attramentaria.</title>
        <authorList>
            <person name="Patra A.K."/>
            <person name="Ho P.T."/>
            <person name="Jun S."/>
            <person name="Lee S.J."/>
            <person name="Kim Y."/>
            <person name="Won Y.J."/>
        </authorList>
    </citation>
    <scope>NUCLEOTIDE SEQUENCE [LARGE SCALE GENOMIC DNA]</scope>
    <source>
        <strain evidence="1">Wonlab-2016</strain>
    </source>
</reference>
<organism evidence="1 2">
    <name type="scientific">Batillaria attramentaria</name>
    <dbReference type="NCBI Taxonomy" id="370345"/>
    <lineage>
        <taxon>Eukaryota</taxon>
        <taxon>Metazoa</taxon>
        <taxon>Spiralia</taxon>
        <taxon>Lophotrochozoa</taxon>
        <taxon>Mollusca</taxon>
        <taxon>Gastropoda</taxon>
        <taxon>Caenogastropoda</taxon>
        <taxon>Sorbeoconcha</taxon>
        <taxon>Cerithioidea</taxon>
        <taxon>Batillariidae</taxon>
        <taxon>Batillaria</taxon>
    </lineage>
</organism>
<evidence type="ECO:0000313" key="1">
    <source>
        <dbReference type="EMBL" id="KAK7483740.1"/>
    </source>
</evidence>
<protein>
    <submittedName>
        <fullName evidence="1">Uncharacterized protein</fullName>
    </submittedName>
</protein>